<dbReference type="Pfam" id="PF00005">
    <property type="entry name" value="ABC_tran"/>
    <property type="match status" value="1"/>
</dbReference>
<dbReference type="PROSITE" id="PS50893">
    <property type="entry name" value="ABC_TRANSPORTER_2"/>
    <property type="match status" value="1"/>
</dbReference>
<dbReference type="GO" id="GO:0015424">
    <property type="term" value="F:ABC-type amino acid transporter activity"/>
    <property type="evidence" value="ECO:0007669"/>
    <property type="project" value="InterPro"/>
</dbReference>
<keyword evidence="4 6" id="KW-0067">ATP-binding</keyword>
<sequence length="268" mass="30546">MTETTAATERAAGAPRKKMEVSSTDVAIEITKMNKWYGDFHVLKDIDLRVMRGERIVICGPSGSGKSTMIRCINRLEEHQQGSIVVDGIELTDDLKKIDEIRREVGMVFQHFNLFPHLTILENCTLAPIWVRKMPRKEAEDIAMHYLERVKIPEQAKKYPGQLSGGQQQRVAIARSLCMNPKIMLFDEPTSALDPEMIKEVLDVMVGLAEEGMTMLCVTHEMGFARQVANRVIFMDQGQIVEQNEPEPFFSNPQHERTKLFLSQILHH</sequence>
<evidence type="ECO:0000256" key="1">
    <source>
        <dbReference type="ARBA" id="ARBA00005417"/>
    </source>
</evidence>
<comment type="caution">
    <text evidence="6">The sequence shown here is derived from an EMBL/GenBank/DDBJ whole genome shotgun (WGS) entry which is preliminary data.</text>
</comment>
<dbReference type="InterPro" id="IPR050086">
    <property type="entry name" value="MetN_ABC_transporter-like"/>
</dbReference>
<dbReference type="RefSeq" id="WP_160774524.1">
    <property type="nucleotide sequence ID" value="NZ_WUMV01000002.1"/>
</dbReference>
<dbReference type="InterPro" id="IPR003593">
    <property type="entry name" value="AAA+_ATPase"/>
</dbReference>
<dbReference type="EMBL" id="WUMV01000002">
    <property type="protein sequence ID" value="MXN64283.1"/>
    <property type="molecule type" value="Genomic_DNA"/>
</dbReference>
<dbReference type="GO" id="GO:0005524">
    <property type="term" value="F:ATP binding"/>
    <property type="evidence" value="ECO:0007669"/>
    <property type="project" value="UniProtKB-KW"/>
</dbReference>
<organism evidence="6 7">
    <name type="scientific">Stappia sediminis</name>
    <dbReference type="NCBI Taxonomy" id="2692190"/>
    <lineage>
        <taxon>Bacteria</taxon>
        <taxon>Pseudomonadati</taxon>
        <taxon>Pseudomonadota</taxon>
        <taxon>Alphaproteobacteria</taxon>
        <taxon>Hyphomicrobiales</taxon>
        <taxon>Stappiaceae</taxon>
        <taxon>Stappia</taxon>
    </lineage>
</organism>
<dbReference type="PANTHER" id="PTHR43166:SF4">
    <property type="entry name" value="PHOSPHONATES IMPORT ATP-BINDING PROTEIN PHNC"/>
    <property type="match status" value="1"/>
</dbReference>
<keyword evidence="3" id="KW-0547">Nucleotide-binding</keyword>
<dbReference type="PIRSF" id="PIRSF039085">
    <property type="entry name" value="ABC_ATPase_HisP"/>
    <property type="match status" value="1"/>
</dbReference>
<dbReference type="InterPro" id="IPR027417">
    <property type="entry name" value="P-loop_NTPase"/>
</dbReference>
<dbReference type="InterPro" id="IPR017871">
    <property type="entry name" value="ABC_transporter-like_CS"/>
</dbReference>
<dbReference type="GO" id="GO:0016887">
    <property type="term" value="F:ATP hydrolysis activity"/>
    <property type="evidence" value="ECO:0007669"/>
    <property type="project" value="InterPro"/>
</dbReference>
<dbReference type="FunFam" id="3.40.50.300:FF:000020">
    <property type="entry name" value="Amino acid ABC transporter ATP-binding component"/>
    <property type="match status" value="1"/>
</dbReference>
<evidence type="ECO:0000313" key="6">
    <source>
        <dbReference type="EMBL" id="MXN64283.1"/>
    </source>
</evidence>
<keyword evidence="2" id="KW-0813">Transport</keyword>
<dbReference type="InterPro" id="IPR030679">
    <property type="entry name" value="ABC_ATPase_HisP-typ"/>
</dbReference>
<name>A0A7X3LSH3_9HYPH</name>
<evidence type="ECO:0000256" key="3">
    <source>
        <dbReference type="ARBA" id="ARBA00022741"/>
    </source>
</evidence>
<dbReference type="SUPFAM" id="SSF52540">
    <property type="entry name" value="P-loop containing nucleoside triphosphate hydrolases"/>
    <property type="match status" value="1"/>
</dbReference>
<dbReference type="AlphaFoldDB" id="A0A7X3LSH3"/>
<evidence type="ECO:0000256" key="4">
    <source>
        <dbReference type="ARBA" id="ARBA00022840"/>
    </source>
</evidence>
<proteinExistence type="inferred from homology"/>
<dbReference type="CDD" id="cd03262">
    <property type="entry name" value="ABC_HisP_GlnQ"/>
    <property type="match status" value="1"/>
</dbReference>
<reference evidence="6 7" key="1">
    <citation type="submission" date="2019-12" db="EMBL/GenBank/DDBJ databases">
        <authorList>
            <person name="Li M."/>
        </authorList>
    </citation>
    <scope>NUCLEOTIDE SEQUENCE [LARGE SCALE GENOMIC DNA]</scope>
    <source>
        <strain evidence="6 7">GBMRC 2046</strain>
    </source>
</reference>
<dbReference type="SMART" id="SM00382">
    <property type="entry name" value="AAA"/>
    <property type="match status" value="1"/>
</dbReference>
<evidence type="ECO:0000313" key="7">
    <source>
        <dbReference type="Proteomes" id="UP000433101"/>
    </source>
</evidence>
<dbReference type="Proteomes" id="UP000433101">
    <property type="component" value="Unassembled WGS sequence"/>
</dbReference>
<dbReference type="InterPro" id="IPR003439">
    <property type="entry name" value="ABC_transporter-like_ATP-bd"/>
</dbReference>
<dbReference type="PANTHER" id="PTHR43166">
    <property type="entry name" value="AMINO ACID IMPORT ATP-BINDING PROTEIN"/>
    <property type="match status" value="1"/>
</dbReference>
<feature type="domain" description="ABC transporter" evidence="5">
    <location>
        <begin position="28"/>
        <end position="262"/>
    </location>
</feature>
<accession>A0A7X3LSH3</accession>
<protein>
    <submittedName>
        <fullName evidence="6">ATP-binding cassette domain-containing protein</fullName>
    </submittedName>
</protein>
<evidence type="ECO:0000256" key="2">
    <source>
        <dbReference type="ARBA" id="ARBA00022448"/>
    </source>
</evidence>
<gene>
    <name evidence="6" type="ORF">GR183_05155</name>
</gene>
<dbReference type="Gene3D" id="3.40.50.300">
    <property type="entry name" value="P-loop containing nucleotide triphosphate hydrolases"/>
    <property type="match status" value="1"/>
</dbReference>
<keyword evidence="7" id="KW-1185">Reference proteome</keyword>
<comment type="similarity">
    <text evidence="1">Belongs to the ABC transporter superfamily.</text>
</comment>
<evidence type="ECO:0000259" key="5">
    <source>
        <dbReference type="PROSITE" id="PS50893"/>
    </source>
</evidence>
<dbReference type="PROSITE" id="PS00211">
    <property type="entry name" value="ABC_TRANSPORTER_1"/>
    <property type="match status" value="1"/>
</dbReference>